<dbReference type="PROSITE" id="PS51819">
    <property type="entry name" value="VOC"/>
    <property type="match status" value="2"/>
</dbReference>
<sequence>MVAVKAIHSIALTVAELDRTQSFYIQALGFKPVGDITIEAANYSQIADVPPRPVRIVTLQLGDETIELVDCLDSDSAPIPRDSQSNDLWFQHMAIVVSDLDRAYKHLQSFSVEPISDGPQTIPANNPTAGGVRAFKFRDVDYRSLELIWFPEGKGKEKWHQNSDDLFLGIDHSAIAISNADISRQFYRDLLGMTVVSSTLHSGEVQATLDGLPIADVQVIPLQPAQTSIGIELLDYIKPGTGRPIPEHWDASDLAHMHIILETEEIESALEQLKQADVEIVSPHWVNFPDTYRFRRGCLIKDPDGHALLLVGCR</sequence>
<dbReference type="EMBL" id="PQWO01000006">
    <property type="protein sequence ID" value="PZD73240.1"/>
    <property type="molecule type" value="Genomic_DNA"/>
</dbReference>
<feature type="domain" description="VOC" evidence="2">
    <location>
        <begin position="169"/>
        <end position="313"/>
    </location>
</feature>
<evidence type="ECO:0000313" key="3">
    <source>
        <dbReference type="EMBL" id="PZD73240.1"/>
    </source>
</evidence>
<dbReference type="PANTHER" id="PTHR43048">
    <property type="entry name" value="METHYLMALONYL-COA EPIMERASE"/>
    <property type="match status" value="1"/>
</dbReference>
<evidence type="ECO:0000256" key="1">
    <source>
        <dbReference type="ARBA" id="ARBA00022723"/>
    </source>
</evidence>
<accession>A0A2W1JIA6</accession>
<dbReference type="Gene3D" id="3.10.180.10">
    <property type="entry name" value="2,3-Dihydroxybiphenyl 1,2-Dioxygenase, domain 1"/>
    <property type="match status" value="2"/>
</dbReference>
<comment type="caution">
    <text evidence="3">The sequence shown here is derived from an EMBL/GenBank/DDBJ whole genome shotgun (WGS) entry which is preliminary data.</text>
</comment>
<dbReference type="PANTHER" id="PTHR43048:SF3">
    <property type="entry name" value="METHYLMALONYL-COA EPIMERASE, MITOCHONDRIAL"/>
    <property type="match status" value="1"/>
</dbReference>
<reference evidence="3 4" key="1">
    <citation type="journal article" date="2018" name="Sci. Rep.">
        <title>A novel species of the marine cyanobacterium Acaryochloris with a unique pigment content and lifestyle.</title>
        <authorList>
            <person name="Partensky F."/>
            <person name="Six C."/>
            <person name="Ratin M."/>
            <person name="Garczarek L."/>
            <person name="Vaulot D."/>
            <person name="Probert I."/>
            <person name="Calteau A."/>
            <person name="Gourvil P."/>
            <person name="Marie D."/>
            <person name="Grebert T."/>
            <person name="Bouchier C."/>
            <person name="Le Panse S."/>
            <person name="Gachenot M."/>
            <person name="Rodriguez F."/>
            <person name="Garrido J.L."/>
        </authorList>
    </citation>
    <scope>NUCLEOTIDE SEQUENCE [LARGE SCALE GENOMIC DNA]</scope>
    <source>
        <strain evidence="3 4">RCC1774</strain>
    </source>
</reference>
<dbReference type="InterPro" id="IPR004360">
    <property type="entry name" value="Glyas_Fos-R_dOase_dom"/>
</dbReference>
<dbReference type="SUPFAM" id="SSF54593">
    <property type="entry name" value="Glyoxalase/Bleomycin resistance protein/Dihydroxybiphenyl dioxygenase"/>
    <property type="match status" value="2"/>
</dbReference>
<dbReference type="RefSeq" id="WP_110986345.1">
    <property type="nucleotide sequence ID" value="NZ_CAWNWM010000006.1"/>
</dbReference>
<organism evidence="3 4">
    <name type="scientific">Acaryochloris thomasi RCC1774</name>
    <dbReference type="NCBI Taxonomy" id="1764569"/>
    <lineage>
        <taxon>Bacteria</taxon>
        <taxon>Bacillati</taxon>
        <taxon>Cyanobacteriota</taxon>
        <taxon>Cyanophyceae</taxon>
        <taxon>Acaryochloridales</taxon>
        <taxon>Acaryochloridaceae</taxon>
        <taxon>Acaryochloris</taxon>
        <taxon>Acaryochloris thomasi</taxon>
    </lineage>
</organism>
<dbReference type="InterPro" id="IPR037523">
    <property type="entry name" value="VOC_core"/>
</dbReference>
<dbReference type="GO" id="GO:0046491">
    <property type="term" value="P:L-methylmalonyl-CoA metabolic process"/>
    <property type="evidence" value="ECO:0007669"/>
    <property type="project" value="TreeGrafter"/>
</dbReference>
<proteinExistence type="predicted"/>
<evidence type="ECO:0000313" key="4">
    <source>
        <dbReference type="Proteomes" id="UP000248857"/>
    </source>
</evidence>
<feature type="domain" description="VOC" evidence="2">
    <location>
        <begin position="6"/>
        <end position="150"/>
    </location>
</feature>
<dbReference type="InterPro" id="IPR029068">
    <property type="entry name" value="Glyas_Bleomycin-R_OHBP_Dase"/>
</dbReference>
<gene>
    <name evidence="3" type="ORF">C1752_02399</name>
</gene>
<evidence type="ECO:0000259" key="2">
    <source>
        <dbReference type="PROSITE" id="PS51819"/>
    </source>
</evidence>
<protein>
    <recommendedName>
        <fullName evidence="2">VOC domain-containing protein</fullName>
    </recommendedName>
</protein>
<dbReference type="AlphaFoldDB" id="A0A2W1JIA6"/>
<keyword evidence="1" id="KW-0479">Metal-binding</keyword>
<dbReference type="Proteomes" id="UP000248857">
    <property type="component" value="Unassembled WGS sequence"/>
</dbReference>
<name>A0A2W1JIA6_9CYAN</name>
<dbReference type="GO" id="GO:0004493">
    <property type="term" value="F:methylmalonyl-CoA epimerase activity"/>
    <property type="evidence" value="ECO:0007669"/>
    <property type="project" value="TreeGrafter"/>
</dbReference>
<keyword evidence="4" id="KW-1185">Reference proteome</keyword>
<dbReference type="OrthoDB" id="9788468at2"/>
<dbReference type="Pfam" id="PF00903">
    <property type="entry name" value="Glyoxalase"/>
    <property type="match status" value="2"/>
</dbReference>
<dbReference type="InterPro" id="IPR051785">
    <property type="entry name" value="MMCE/EMCE_epimerase"/>
</dbReference>
<dbReference type="GO" id="GO:0046872">
    <property type="term" value="F:metal ion binding"/>
    <property type="evidence" value="ECO:0007669"/>
    <property type="project" value="UniProtKB-KW"/>
</dbReference>